<evidence type="ECO:0000313" key="3">
    <source>
        <dbReference type="EMBL" id="SFL02168.1"/>
    </source>
</evidence>
<sequence>MPARRSILLSFSRLAVILLCMLAVQAQSVQAKPRLSLQSSVPSETLPVANPKFKHPVDQHQVFFLQRTTNANTIVYVAQFDADGQLNRQRPMHGYWRRFAGRGHQMAFRWYERVAGFGARTRALNNGADFEVRFNGLKDQQLLLKQNGPFDAALYTRQNGRDYRMIYGYIDVDDSGLLPRVTRLRLYTSDPETGNFMTHTIAVSGGAFRE</sequence>
<keyword evidence="4" id="KW-1185">Reference proteome</keyword>
<feature type="signal peptide" evidence="1">
    <location>
        <begin position="1"/>
        <end position="26"/>
    </location>
</feature>
<evidence type="ECO:0000259" key="2">
    <source>
        <dbReference type="Pfam" id="PF16117"/>
    </source>
</evidence>
<protein>
    <recommendedName>
        <fullName evidence="2">DUF4833 domain-containing protein</fullName>
    </recommendedName>
</protein>
<dbReference type="Pfam" id="PF16117">
    <property type="entry name" value="DUF4833"/>
    <property type="match status" value="1"/>
</dbReference>
<name>A0A1I4E8P5_9RHOB</name>
<feature type="chain" id="PRO_5011538507" description="DUF4833 domain-containing protein" evidence="1">
    <location>
        <begin position="27"/>
        <end position="210"/>
    </location>
</feature>
<reference evidence="4" key="1">
    <citation type="submission" date="2016-10" db="EMBL/GenBank/DDBJ databases">
        <authorList>
            <person name="Varghese N."/>
            <person name="Submissions S."/>
        </authorList>
    </citation>
    <scope>NUCLEOTIDE SEQUENCE [LARGE SCALE GENOMIC DNA]</scope>
    <source>
        <strain evidence="4">DSM 28453</strain>
    </source>
</reference>
<keyword evidence="1" id="KW-0732">Signal</keyword>
<dbReference type="STRING" id="1280847.SAMN04488036_104113"/>
<organism evidence="3 4">
    <name type="scientific">Shimia haliotis</name>
    <dbReference type="NCBI Taxonomy" id="1280847"/>
    <lineage>
        <taxon>Bacteria</taxon>
        <taxon>Pseudomonadati</taxon>
        <taxon>Pseudomonadota</taxon>
        <taxon>Alphaproteobacteria</taxon>
        <taxon>Rhodobacterales</taxon>
        <taxon>Roseobacteraceae</taxon>
    </lineage>
</organism>
<dbReference type="EMBL" id="FOSZ01000004">
    <property type="protein sequence ID" value="SFL02168.1"/>
    <property type="molecule type" value="Genomic_DNA"/>
</dbReference>
<dbReference type="OrthoDB" id="9785831at2"/>
<evidence type="ECO:0000313" key="4">
    <source>
        <dbReference type="Proteomes" id="UP000198851"/>
    </source>
</evidence>
<accession>A0A1I4E8P5</accession>
<dbReference type="AlphaFoldDB" id="A0A1I4E8P5"/>
<dbReference type="InterPro" id="IPR032269">
    <property type="entry name" value="DUF4833"/>
</dbReference>
<feature type="domain" description="DUF4833" evidence="2">
    <location>
        <begin position="63"/>
        <end position="195"/>
    </location>
</feature>
<evidence type="ECO:0000256" key="1">
    <source>
        <dbReference type="SAM" id="SignalP"/>
    </source>
</evidence>
<dbReference type="RefSeq" id="WP_139216188.1">
    <property type="nucleotide sequence ID" value="NZ_FOSZ01000004.1"/>
</dbReference>
<proteinExistence type="predicted"/>
<gene>
    <name evidence="3" type="ORF">SAMN04488036_104113</name>
</gene>
<dbReference type="Proteomes" id="UP000198851">
    <property type="component" value="Unassembled WGS sequence"/>
</dbReference>